<sequence>MALLGSRKQIKSLASMGSGGSEACFNASADLLSRAERPAHWWVRANQYGIRVPAQATLYTAWGNRFEGPWLSHRPTRQAAIDPSREMHSRVDPRRDMEIHSKVPVEILETSIRGPRVLGGCGPDPAINQIFFCIRIADHHWRARLQRLGLWLVGGTC</sequence>
<dbReference type="EMBL" id="MU843038">
    <property type="protein sequence ID" value="KAK2022550.1"/>
    <property type="molecule type" value="Genomic_DNA"/>
</dbReference>
<gene>
    <name evidence="1" type="ORF">LX32DRAFT_191047</name>
</gene>
<proteinExistence type="predicted"/>
<evidence type="ECO:0000313" key="2">
    <source>
        <dbReference type="Proteomes" id="UP001232148"/>
    </source>
</evidence>
<dbReference type="AlphaFoldDB" id="A0AAD9H4Z9"/>
<evidence type="ECO:0000313" key="1">
    <source>
        <dbReference type="EMBL" id="KAK2022550.1"/>
    </source>
</evidence>
<dbReference type="Proteomes" id="UP001232148">
    <property type="component" value="Unassembled WGS sequence"/>
</dbReference>
<accession>A0AAD9H4Z9</accession>
<keyword evidence="2" id="KW-1185">Reference proteome</keyword>
<organism evidence="1 2">
    <name type="scientific">Colletotrichum zoysiae</name>
    <dbReference type="NCBI Taxonomy" id="1216348"/>
    <lineage>
        <taxon>Eukaryota</taxon>
        <taxon>Fungi</taxon>
        <taxon>Dikarya</taxon>
        <taxon>Ascomycota</taxon>
        <taxon>Pezizomycotina</taxon>
        <taxon>Sordariomycetes</taxon>
        <taxon>Hypocreomycetidae</taxon>
        <taxon>Glomerellales</taxon>
        <taxon>Glomerellaceae</taxon>
        <taxon>Colletotrichum</taxon>
        <taxon>Colletotrichum graminicola species complex</taxon>
    </lineage>
</organism>
<protein>
    <submittedName>
        <fullName evidence="1">Uncharacterized protein</fullName>
    </submittedName>
</protein>
<comment type="caution">
    <text evidence="1">The sequence shown here is derived from an EMBL/GenBank/DDBJ whole genome shotgun (WGS) entry which is preliminary data.</text>
</comment>
<name>A0AAD9H4Z9_9PEZI</name>
<reference evidence="1" key="1">
    <citation type="submission" date="2021-06" db="EMBL/GenBank/DDBJ databases">
        <title>Comparative genomics, transcriptomics and evolutionary studies reveal genomic signatures of adaptation to plant cell wall in hemibiotrophic fungi.</title>
        <authorList>
            <consortium name="DOE Joint Genome Institute"/>
            <person name="Baroncelli R."/>
            <person name="Diaz J.F."/>
            <person name="Benocci T."/>
            <person name="Peng M."/>
            <person name="Battaglia E."/>
            <person name="Haridas S."/>
            <person name="Andreopoulos W."/>
            <person name="Labutti K."/>
            <person name="Pangilinan J."/>
            <person name="Floch G.L."/>
            <person name="Makela M.R."/>
            <person name="Henrissat B."/>
            <person name="Grigoriev I.V."/>
            <person name="Crouch J.A."/>
            <person name="De Vries R.P."/>
            <person name="Sukno S.A."/>
            <person name="Thon M.R."/>
        </authorList>
    </citation>
    <scope>NUCLEOTIDE SEQUENCE</scope>
    <source>
        <strain evidence="1">MAFF235873</strain>
    </source>
</reference>